<feature type="compositionally biased region" description="Low complexity" evidence="1">
    <location>
        <begin position="599"/>
        <end position="626"/>
    </location>
</feature>
<organism evidence="3 4">
    <name type="scientific">Vitrella brassicaformis (strain CCMP3155)</name>
    <dbReference type="NCBI Taxonomy" id="1169540"/>
    <lineage>
        <taxon>Eukaryota</taxon>
        <taxon>Sar</taxon>
        <taxon>Alveolata</taxon>
        <taxon>Colpodellida</taxon>
        <taxon>Vitrellaceae</taxon>
        <taxon>Vitrella</taxon>
    </lineage>
</organism>
<protein>
    <submittedName>
        <fullName evidence="3">Uncharacterized protein</fullName>
    </submittedName>
</protein>
<dbReference type="InParanoid" id="A0A0G4F3S5"/>
<keyword evidence="2" id="KW-0812">Transmembrane</keyword>
<keyword evidence="4" id="KW-1185">Reference proteome</keyword>
<sequence length="931" mass="102476">MKGDVRFHLKLLFASLVTLGFVAYAAVLAGFFFVIQNEVIRESETALEKQMESSSDWVLGEALLSFSSEIEQGVRGLLQPSMRAIQENFRAGSLSFGPTQPYADHLVADLRPPLSGVNDFDDPWLPPRRHQDATISLGAASIYFHGYRKDGSNVYSILSGNSFIVSRTWAIDLLARVPWEAHPLFLDAYVATDQDMIRYTTARSGQGTVQHTNPYNETFSKTWMITLNQGFYQLGSFPSLYPEFIGVAASHMYIASLKSLVEKIKARGGEAHLYNLPLYNIGNSGAYVEGGYVIASPQFALDRPTPLRVTDLSFEGSSFQIQPSSDLLQAEHWESSTRGTSGLIKDSNKEVFIFYKKPGRESMGYGETSDGTSWSGVNGRYGMMLAIPANALYDPIDGQKEDILSSVLIIYFVSLIVAIVFCVGIVLLYIPLAKRIAVPLEYVANEAEKITNNLGGDLFRGVNLSEAVDASFTVLEVTVLRGRFRHMLMLIKQKRQQAQHGPTTLPNAFIYHGGKYPWMAASSAGDSAETAADKYYPDQLLRLEHLMSEAQQKSAPPPYAAAGGPTVITIQEGGGQTSIAVTQQQHAQPPATAPPPPSAQQQPAVQQGVPQGNVVAPSAPDAPAADVQSPSVPFYAGIRRHWWKRMWVQLVLFLALPLLVVGVCIAVIGFLWYQTTALSWIDPLKSVMIDETVKTLEGITEDRAQSTANMINVAVGALLQTKLSSERFLSENTINETDFSVTLGTDLMVSYLSGVTSYIEPKAYYPTPYTGNTRLRILSAGSMSTSGSRLTNSAGGTVPAYTDSSVVFFRSQPFPLHPIIDWRIDITSHMDTIFKSIYHSAPINAVFLALQATTAAPLQLFRYYPYYDTFQGLADRSMTCYDGSQENGYRPECFSWYRRAVASSGQVVFNPAEYDQIQQQQSVILSASIHH</sequence>
<gene>
    <name evidence="3" type="ORF">Vbra_5707</name>
</gene>
<feature type="transmembrane region" description="Helical" evidence="2">
    <location>
        <begin position="408"/>
        <end position="430"/>
    </location>
</feature>
<evidence type="ECO:0000256" key="2">
    <source>
        <dbReference type="SAM" id="Phobius"/>
    </source>
</evidence>
<dbReference type="VEuPathDB" id="CryptoDB:Vbra_5707"/>
<dbReference type="Proteomes" id="UP000041254">
    <property type="component" value="Unassembled WGS sequence"/>
</dbReference>
<evidence type="ECO:0000313" key="4">
    <source>
        <dbReference type="Proteomes" id="UP000041254"/>
    </source>
</evidence>
<feature type="transmembrane region" description="Helical" evidence="2">
    <location>
        <begin position="12"/>
        <end position="35"/>
    </location>
</feature>
<evidence type="ECO:0000313" key="3">
    <source>
        <dbReference type="EMBL" id="CEM06648.1"/>
    </source>
</evidence>
<accession>A0A0G4F3S5</accession>
<feature type="region of interest" description="Disordered" evidence="1">
    <location>
        <begin position="580"/>
        <end position="626"/>
    </location>
</feature>
<reference evidence="3 4" key="1">
    <citation type="submission" date="2014-11" db="EMBL/GenBank/DDBJ databases">
        <authorList>
            <person name="Zhu J."/>
            <person name="Qi W."/>
            <person name="Song R."/>
        </authorList>
    </citation>
    <scope>NUCLEOTIDE SEQUENCE [LARGE SCALE GENOMIC DNA]</scope>
</reference>
<evidence type="ECO:0000256" key="1">
    <source>
        <dbReference type="SAM" id="MobiDB-lite"/>
    </source>
</evidence>
<dbReference type="EMBL" id="CDMY01000368">
    <property type="protein sequence ID" value="CEM06648.1"/>
    <property type="molecule type" value="Genomic_DNA"/>
</dbReference>
<feature type="transmembrane region" description="Helical" evidence="2">
    <location>
        <begin position="647"/>
        <end position="673"/>
    </location>
</feature>
<name>A0A0G4F3S5_VITBC</name>
<feature type="compositionally biased region" description="Low complexity" evidence="1">
    <location>
        <begin position="580"/>
        <end position="590"/>
    </location>
</feature>
<keyword evidence="2" id="KW-0472">Membrane</keyword>
<keyword evidence="2" id="KW-1133">Transmembrane helix</keyword>
<proteinExistence type="predicted"/>
<dbReference type="AlphaFoldDB" id="A0A0G4F3S5"/>